<protein>
    <submittedName>
        <fullName evidence="2">DUF5994 family protein</fullName>
    </submittedName>
</protein>
<name>A0ABU4AVZ3_9NOCA</name>
<gene>
    <name evidence="2" type="ORF">R3P95_07570</name>
</gene>
<dbReference type="RefSeq" id="WP_283347460.1">
    <property type="nucleotide sequence ID" value="NZ_JAWLKE010000003.1"/>
</dbReference>
<dbReference type="EMBL" id="JAWLKE010000003">
    <property type="protein sequence ID" value="MDV6230402.1"/>
    <property type="molecule type" value="Genomic_DNA"/>
</dbReference>
<accession>A0ABU4AVZ3</accession>
<reference evidence="2 3" key="1">
    <citation type="submission" date="2023-10" db="EMBL/GenBank/DDBJ databases">
        <title>Development of a sustainable strategy for remediation of hydrocarbon-contaminated territories based on the waste exchange concept.</title>
        <authorList>
            <person name="Krivoruchko A."/>
        </authorList>
    </citation>
    <scope>NUCLEOTIDE SEQUENCE [LARGE SCALE GENOMIC DNA]</scope>
    <source>
        <strain evidence="2 3">IEGM 1322</strain>
    </source>
</reference>
<proteinExistence type="predicted"/>
<dbReference type="Pfam" id="PF19457">
    <property type="entry name" value="DUF5994"/>
    <property type="match status" value="1"/>
</dbReference>
<evidence type="ECO:0000256" key="1">
    <source>
        <dbReference type="SAM" id="MobiDB-lite"/>
    </source>
</evidence>
<organism evidence="2 3">
    <name type="scientific">Rhodococcus cercidiphylli</name>
    <dbReference type="NCBI Taxonomy" id="489916"/>
    <lineage>
        <taxon>Bacteria</taxon>
        <taxon>Bacillati</taxon>
        <taxon>Actinomycetota</taxon>
        <taxon>Actinomycetes</taxon>
        <taxon>Mycobacteriales</taxon>
        <taxon>Nocardiaceae</taxon>
        <taxon>Rhodococcus</taxon>
    </lineage>
</organism>
<dbReference type="InterPro" id="IPR046036">
    <property type="entry name" value="DUF5994"/>
</dbReference>
<evidence type="ECO:0000313" key="2">
    <source>
        <dbReference type="EMBL" id="MDV6230402.1"/>
    </source>
</evidence>
<evidence type="ECO:0000313" key="3">
    <source>
        <dbReference type="Proteomes" id="UP001185899"/>
    </source>
</evidence>
<keyword evidence="3" id="KW-1185">Reference proteome</keyword>
<dbReference type="Proteomes" id="UP001185899">
    <property type="component" value="Unassembled WGS sequence"/>
</dbReference>
<feature type="region of interest" description="Disordered" evidence="1">
    <location>
        <begin position="1"/>
        <end position="36"/>
    </location>
</feature>
<comment type="caution">
    <text evidence="2">The sequence shown here is derived from an EMBL/GenBank/DDBJ whole genome shotgun (WGS) entry which is preliminary data.</text>
</comment>
<sequence>MTGATSSDTDQARYSLPSDSDRRLTLTPPDPTVRSAGEVDGAWLSVSDDLDFEAPELVAALARRLGPIDRVLYRLDEWQKAPRRVTVGARSIHLDGYRFQPHHTLGVRTRDGDSVTLLVVPPLMSGPAAQVLLHSAGERGNTETVQQLLGLTLTDASGGNSEDK</sequence>